<dbReference type="InterPro" id="IPR000276">
    <property type="entry name" value="GPCR_Rhodpsn"/>
</dbReference>
<dbReference type="Gene3D" id="1.20.1070.10">
    <property type="entry name" value="Rhodopsin 7-helix transmembrane proteins"/>
    <property type="match status" value="1"/>
</dbReference>
<feature type="domain" description="G-protein coupled receptors family 1 profile" evidence="10">
    <location>
        <begin position="63"/>
        <end position="432"/>
    </location>
</feature>
<organism evidence="11 12">
    <name type="scientific">Plakobranchus ocellatus</name>
    <dbReference type="NCBI Taxonomy" id="259542"/>
    <lineage>
        <taxon>Eukaryota</taxon>
        <taxon>Metazoa</taxon>
        <taxon>Spiralia</taxon>
        <taxon>Lophotrochozoa</taxon>
        <taxon>Mollusca</taxon>
        <taxon>Gastropoda</taxon>
        <taxon>Heterobranchia</taxon>
        <taxon>Euthyneura</taxon>
        <taxon>Panpulmonata</taxon>
        <taxon>Sacoglossa</taxon>
        <taxon>Placobranchoidea</taxon>
        <taxon>Plakobranchidae</taxon>
        <taxon>Plakobranchus</taxon>
    </lineage>
</organism>
<dbReference type="PANTHER" id="PTHR24243">
    <property type="entry name" value="G-PROTEIN COUPLED RECEPTOR"/>
    <property type="match status" value="1"/>
</dbReference>
<evidence type="ECO:0000256" key="9">
    <source>
        <dbReference type="SAM" id="Phobius"/>
    </source>
</evidence>
<dbReference type="Pfam" id="PF00001">
    <property type="entry name" value="7tm_1"/>
    <property type="match status" value="1"/>
</dbReference>
<dbReference type="GO" id="GO:0004930">
    <property type="term" value="F:G protein-coupled receptor activity"/>
    <property type="evidence" value="ECO:0007669"/>
    <property type="project" value="UniProtKB-KW"/>
</dbReference>
<keyword evidence="2 9" id="KW-0812">Transmembrane</keyword>
<keyword evidence="3 9" id="KW-1133">Transmembrane helix</keyword>
<evidence type="ECO:0000256" key="4">
    <source>
        <dbReference type="ARBA" id="ARBA00023040"/>
    </source>
</evidence>
<dbReference type="EMBL" id="BLXT01000089">
    <property type="protein sequence ID" value="GFN74410.1"/>
    <property type="molecule type" value="Genomic_DNA"/>
</dbReference>
<comment type="subcellular location">
    <subcellularLocation>
        <location evidence="1">Membrane</location>
        <topology evidence="1">Multi-pass membrane protein</topology>
    </subcellularLocation>
</comment>
<feature type="transmembrane region" description="Helical" evidence="9">
    <location>
        <begin position="211"/>
        <end position="240"/>
    </location>
</feature>
<keyword evidence="6 11" id="KW-0675">Receptor</keyword>
<feature type="transmembrane region" description="Helical" evidence="9">
    <location>
        <begin position="157"/>
        <end position="175"/>
    </location>
</feature>
<dbReference type="PROSITE" id="PS50262">
    <property type="entry name" value="G_PROTEIN_RECEP_F1_2"/>
    <property type="match status" value="1"/>
</dbReference>
<name>A0AAV3XWH5_9GAST</name>
<evidence type="ECO:0000313" key="12">
    <source>
        <dbReference type="Proteomes" id="UP000735302"/>
    </source>
</evidence>
<evidence type="ECO:0000256" key="1">
    <source>
        <dbReference type="ARBA" id="ARBA00004141"/>
    </source>
</evidence>
<keyword evidence="12" id="KW-1185">Reference proteome</keyword>
<evidence type="ECO:0000256" key="5">
    <source>
        <dbReference type="ARBA" id="ARBA00023136"/>
    </source>
</evidence>
<evidence type="ECO:0000256" key="7">
    <source>
        <dbReference type="ARBA" id="ARBA00023224"/>
    </source>
</evidence>
<dbReference type="CDD" id="cd00637">
    <property type="entry name" value="7tm_classA_rhodopsin-like"/>
    <property type="match status" value="1"/>
</dbReference>
<gene>
    <name evidence="11" type="ORF">PoB_000091600</name>
</gene>
<proteinExistence type="predicted"/>
<dbReference type="SUPFAM" id="SSF81321">
    <property type="entry name" value="Family A G protein-coupled receptor-like"/>
    <property type="match status" value="1"/>
</dbReference>
<evidence type="ECO:0000256" key="6">
    <source>
        <dbReference type="ARBA" id="ARBA00023170"/>
    </source>
</evidence>
<reference evidence="11 12" key="1">
    <citation type="journal article" date="2021" name="Elife">
        <title>Chloroplast acquisition without the gene transfer in kleptoplastic sea slugs, Plakobranchus ocellatus.</title>
        <authorList>
            <person name="Maeda T."/>
            <person name="Takahashi S."/>
            <person name="Yoshida T."/>
            <person name="Shimamura S."/>
            <person name="Takaki Y."/>
            <person name="Nagai Y."/>
            <person name="Toyoda A."/>
            <person name="Suzuki Y."/>
            <person name="Arimoto A."/>
            <person name="Ishii H."/>
            <person name="Satoh N."/>
            <person name="Nishiyama T."/>
            <person name="Hasebe M."/>
            <person name="Maruyama T."/>
            <person name="Minagawa J."/>
            <person name="Obokata J."/>
            <person name="Shigenobu S."/>
        </authorList>
    </citation>
    <scope>NUCLEOTIDE SEQUENCE [LARGE SCALE GENOMIC DNA]</scope>
</reference>
<accession>A0AAV3XWH5</accession>
<dbReference type="GO" id="GO:0016020">
    <property type="term" value="C:membrane"/>
    <property type="evidence" value="ECO:0007669"/>
    <property type="project" value="UniProtKB-SubCell"/>
</dbReference>
<feature type="transmembrane region" description="Helical" evidence="9">
    <location>
        <begin position="43"/>
        <end position="70"/>
    </location>
</feature>
<dbReference type="Proteomes" id="UP000735302">
    <property type="component" value="Unassembled WGS sequence"/>
</dbReference>
<evidence type="ECO:0000256" key="3">
    <source>
        <dbReference type="ARBA" id="ARBA00022989"/>
    </source>
</evidence>
<evidence type="ECO:0000256" key="8">
    <source>
        <dbReference type="SAM" id="MobiDB-lite"/>
    </source>
</evidence>
<dbReference type="PRINTS" id="PR00237">
    <property type="entry name" value="GPCRRHODOPSN"/>
</dbReference>
<dbReference type="InterPro" id="IPR017452">
    <property type="entry name" value="GPCR_Rhodpsn_7TM"/>
</dbReference>
<dbReference type="PANTHER" id="PTHR24243:SF208">
    <property type="entry name" value="PYROKININ-1 RECEPTOR"/>
    <property type="match status" value="1"/>
</dbReference>
<protein>
    <submittedName>
        <fullName evidence="11">Orexin receptor type 2</fullName>
    </submittedName>
</protein>
<feature type="transmembrane region" description="Helical" evidence="9">
    <location>
        <begin position="302"/>
        <end position="326"/>
    </location>
</feature>
<keyword evidence="5 9" id="KW-0472">Membrane</keyword>
<evidence type="ECO:0000259" key="10">
    <source>
        <dbReference type="PROSITE" id="PS50262"/>
    </source>
</evidence>
<evidence type="ECO:0000256" key="2">
    <source>
        <dbReference type="ARBA" id="ARBA00022692"/>
    </source>
</evidence>
<evidence type="ECO:0000313" key="11">
    <source>
        <dbReference type="EMBL" id="GFN74410.1"/>
    </source>
</evidence>
<keyword evidence="4" id="KW-0297">G-protein coupled receptor</keyword>
<keyword evidence="7" id="KW-0807">Transducer</keyword>
<comment type="caution">
    <text evidence="11">The sequence shown here is derived from an EMBL/GenBank/DDBJ whole genome shotgun (WGS) entry which is preliminary data.</text>
</comment>
<dbReference type="AlphaFoldDB" id="A0AAV3XWH5"/>
<feature type="region of interest" description="Disordered" evidence="8">
    <location>
        <begin position="259"/>
        <end position="282"/>
    </location>
</feature>
<feature type="transmembrane region" description="Helical" evidence="9">
    <location>
        <begin position="123"/>
        <end position="145"/>
    </location>
</feature>
<sequence length="469" mass="52127">MSTVRLGLDSGAIVSARDTIDFFRNSDSSNKTHSLGDLNGEQAILNLPVISVLMLLAILGTAGNTCVVYVYRTRFRKNSGSYFIMALAILDLLNSALCLPWEIYTLSNPYKNDLPVLCKLARFLVTFVYLSAALILVCVAFSRYFKISHPLHCYSSGRAQFLTFVMIALAMSVAWPQIPLSGTRTIATRVTDLYGHNCATSDKLSDSLYPVLFYASLYILLSLCFLLMLLFYGRLILIVVRGSGQGRLGRQIANRDYTPRSSTSIASERSFGSSQNLSHATSNQRRSSRFSILAQVGRTTRMLVLVTCVFLLGYLPFITVNVLAFFNGDNDVVYPSSNELTPKHSGGETVDNRIDNGERASDILHHQSISFSQGRLSALSSSITSSVNSVFAPKTLQQKLPAPPTLSYGQRLAFEICSRSYYFSSAANPLIYSVLNVRFRQESMVALRHVIMRLPHWLRQRFKGHHGVT</sequence>
<feature type="transmembrane region" description="Helical" evidence="9">
    <location>
        <begin position="82"/>
        <end position="103"/>
    </location>
</feature>